<evidence type="ECO:0000256" key="3">
    <source>
        <dbReference type="SAM" id="SignalP"/>
    </source>
</evidence>
<organism evidence="4 5">
    <name type="scientific">Basidiobolus meristosporus CBS 931.73</name>
    <dbReference type="NCBI Taxonomy" id="1314790"/>
    <lineage>
        <taxon>Eukaryota</taxon>
        <taxon>Fungi</taxon>
        <taxon>Fungi incertae sedis</taxon>
        <taxon>Zoopagomycota</taxon>
        <taxon>Entomophthoromycotina</taxon>
        <taxon>Basidiobolomycetes</taxon>
        <taxon>Basidiobolales</taxon>
        <taxon>Basidiobolaceae</taxon>
        <taxon>Basidiobolus</taxon>
    </lineage>
</organism>
<evidence type="ECO:0000313" key="4">
    <source>
        <dbReference type="EMBL" id="ORX96989.1"/>
    </source>
</evidence>
<dbReference type="AlphaFoldDB" id="A0A1Y1YG95"/>
<feature type="chain" id="PRO_5012643741" description="Dickkopf N-terminal cysteine-rich domain-containing protein" evidence="3">
    <location>
        <begin position="18"/>
        <end position="272"/>
    </location>
</feature>
<keyword evidence="2" id="KW-0472">Membrane</keyword>
<feature type="transmembrane region" description="Helical" evidence="2">
    <location>
        <begin position="193"/>
        <end position="215"/>
    </location>
</feature>
<evidence type="ECO:0008006" key="6">
    <source>
        <dbReference type="Google" id="ProtNLM"/>
    </source>
</evidence>
<dbReference type="InParanoid" id="A0A1Y1YG95"/>
<proteinExistence type="predicted"/>
<keyword evidence="2" id="KW-1133">Transmembrane helix</keyword>
<comment type="caution">
    <text evidence="4">The sequence shown here is derived from an EMBL/GenBank/DDBJ whole genome shotgun (WGS) entry which is preliminary data.</text>
</comment>
<evidence type="ECO:0000256" key="1">
    <source>
        <dbReference type="SAM" id="MobiDB-lite"/>
    </source>
</evidence>
<accession>A0A1Y1YG95</accession>
<keyword evidence="3" id="KW-0732">Signal</keyword>
<dbReference type="EMBL" id="MCFE01000142">
    <property type="protein sequence ID" value="ORX96989.1"/>
    <property type="molecule type" value="Genomic_DNA"/>
</dbReference>
<reference evidence="4 5" key="1">
    <citation type="submission" date="2016-07" db="EMBL/GenBank/DDBJ databases">
        <title>Pervasive Adenine N6-methylation of Active Genes in Fungi.</title>
        <authorList>
            <consortium name="DOE Joint Genome Institute"/>
            <person name="Mondo S.J."/>
            <person name="Dannebaum R.O."/>
            <person name="Kuo R.C."/>
            <person name="Labutti K."/>
            <person name="Haridas S."/>
            <person name="Kuo A."/>
            <person name="Salamov A."/>
            <person name="Ahrendt S.R."/>
            <person name="Lipzen A."/>
            <person name="Sullivan W."/>
            <person name="Andreopoulos W.B."/>
            <person name="Clum A."/>
            <person name="Lindquist E."/>
            <person name="Daum C."/>
            <person name="Ramamoorthy G.K."/>
            <person name="Gryganskyi A."/>
            <person name="Culley D."/>
            <person name="Magnuson J.K."/>
            <person name="James T.Y."/>
            <person name="O'Malley M.A."/>
            <person name="Stajich J.E."/>
            <person name="Spatafora J.W."/>
            <person name="Visel A."/>
            <person name="Grigoriev I.V."/>
        </authorList>
    </citation>
    <scope>NUCLEOTIDE SEQUENCE [LARGE SCALE GENOMIC DNA]</scope>
    <source>
        <strain evidence="4 5">CBS 931.73</strain>
    </source>
</reference>
<feature type="signal peptide" evidence="3">
    <location>
        <begin position="1"/>
        <end position="17"/>
    </location>
</feature>
<sequence>MIRAVFLAAYAFALLAAYQLGDKCTPSELSSKEPCNNVTLTCDDLTNRCAFVGCRIDEYLDEWPANLPAPPQCGVTEYCPNNRVGCMPKVKQGDICSFGRDDSCEGEVGICLAQKCFLKDVQLGQPCIIDDVSLYLINRDNCASGSFCSTNTRTCVGALENNEPCSEDRQCHSGACRKNICGSDIDYNHFPTWGYIIIGVGCFALLASCILFIYLRRRRRMNAYKKSVAKLENYRRSLLDQSNHRIPSSLASQPVGQQHLATPSNSTTSFRS</sequence>
<keyword evidence="5" id="KW-1185">Reference proteome</keyword>
<dbReference type="OrthoDB" id="195231at2759"/>
<name>A0A1Y1YG95_9FUNG</name>
<protein>
    <recommendedName>
        <fullName evidence="6">Dickkopf N-terminal cysteine-rich domain-containing protein</fullName>
    </recommendedName>
</protein>
<keyword evidence="2" id="KW-0812">Transmembrane</keyword>
<evidence type="ECO:0000256" key="2">
    <source>
        <dbReference type="SAM" id="Phobius"/>
    </source>
</evidence>
<dbReference type="STRING" id="1314790.A0A1Y1YG95"/>
<dbReference type="Proteomes" id="UP000193498">
    <property type="component" value="Unassembled WGS sequence"/>
</dbReference>
<evidence type="ECO:0000313" key="5">
    <source>
        <dbReference type="Proteomes" id="UP000193498"/>
    </source>
</evidence>
<feature type="region of interest" description="Disordered" evidence="1">
    <location>
        <begin position="249"/>
        <end position="272"/>
    </location>
</feature>
<gene>
    <name evidence="4" type="ORF">K493DRAFT_314271</name>
</gene>